<evidence type="ECO:0000313" key="3">
    <source>
        <dbReference type="Proteomes" id="UP000663844"/>
    </source>
</evidence>
<evidence type="ECO:0000256" key="1">
    <source>
        <dbReference type="SAM" id="MobiDB-lite"/>
    </source>
</evidence>
<protein>
    <submittedName>
        <fullName evidence="2">Uncharacterized protein</fullName>
    </submittedName>
</protein>
<comment type="caution">
    <text evidence="2">The sequence shown here is derived from an EMBL/GenBank/DDBJ whole genome shotgun (WGS) entry which is preliminary data.</text>
</comment>
<feature type="region of interest" description="Disordered" evidence="1">
    <location>
        <begin position="1"/>
        <end position="45"/>
    </location>
</feature>
<feature type="non-terminal residue" evidence="2">
    <location>
        <position position="1"/>
    </location>
</feature>
<accession>A0A820B590</accession>
<proteinExistence type="predicted"/>
<name>A0A820B590_9BILA</name>
<sequence length="83" mass="9944">REQRIYPTFSRTHSDNNSQHHHHRRTSSHLSLDKVNLPYSSDKQDYEQHVSMTDINKYLERFEKIYNDSSSQQYLHQPIGSVV</sequence>
<gene>
    <name evidence="2" type="ORF">OXD698_LOCUS40066</name>
</gene>
<dbReference type="EMBL" id="CAJOAZ010008566">
    <property type="protein sequence ID" value="CAF4187014.1"/>
    <property type="molecule type" value="Genomic_DNA"/>
</dbReference>
<organism evidence="2 3">
    <name type="scientific">Adineta steineri</name>
    <dbReference type="NCBI Taxonomy" id="433720"/>
    <lineage>
        <taxon>Eukaryota</taxon>
        <taxon>Metazoa</taxon>
        <taxon>Spiralia</taxon>
        <taxon>Gnathifera</taxon>
        <taxon>Rotifera</taxon>
        <taxon>Eurotatoria</taxon>
        <taxon>Bdelloidea</taxon>
        <taxon>Adinetida</taxon>
        <taxon>Adinetidae</taxon>
        <taxon>Adineta</taxon>
    </lineage>
</organism>
<dbReference type="Proteomes" id="UP000663844">
    <property type="component" value="Unassembled WGS sequence"/>
</dbReference>
<dbReference type="AlphaFoldDB" id="A0A820B590"/>
<evidence type="ECO:0000313" key="2">
    <source>
        <dbReference type="EMBL" id="CAF4187014.1"/>
    </source>
</evidence>
<reference evidence="2" key="1">
    <citation type="submission" date="2021-02" db="EMBL/GenBank/DDBJ databases">
        <authorList>
            <person name="Nowell W R."/>
        </authorList>
    </citation>
    <scope>NUCLEOTIDE SEQUENCE</scope>
</reference>